<organism evidence="6 7">
    <name type="scientific">Jimgerdemannia flammicorona</name>
    <dbReference type="NCBI Taxonomy" id="994334"/>
    <lineage>
        <taxon>Eukaryota</taxon>
        <taxon>Fungi</taxon>
        <taxon>Fungi incertae sedis</taxon>
        <taxon>Mucoromycota</taxon>
        <taxon>Mucoromycotina</taxon>
        <taxon>Endogonomycetes</taxon>
        <taxon>Endogonales</taxon>
        <taxon>Endogonaceae</taxon>
        <taxon>Jimgerdemannia</taxon>
    </lineage>
</organism>
<keyword evidence="7" id="KW-1185">Reference proteome</keyword>
<protein>
    <recommendedName>
        <fullName evidence="5">Complex 1 LYR protein domain-containing protein</fullName>
    </recommendedName>
</protein>
<dbReference type="Pfam" id="PF05347">
    <property type="entry name" value="Complex1_LYR"/>
    <property type="match status" value="1"/>
</dbReference>
<evidence type="ECO:0000256" key="1">
    <source>
        <dbReference type="ARBA" id="ARBA00004305"/>
    </source>
</evidence>
<feature type="domain" description="Complex 1 LYR protein" evidence="5">
    <location>
        <begin position="13"/>
        <end position="70"/>
    </location>
</feature>
<dbReference type="PANTHER" id="PTHR13675">
    <property type="entry name" value="LYR MOTIF-CONTAINING PROTEIN 2"/>
    <property type="match status" value="1"/>
</dbReference>
<dbReference type="PANTHER" id="PTHR13675:SF1">
    <property type="entry name" value="SUCCINATE DEHYDROGENASE ASSEMBLY FACTOR 1, MITOCHONDRIAL"/>
    <property type="match status" value="1"/>
</dbReference>
<keyword evidence="2" id="KW-0496">Mitochondrion</keyword>
<comment type="caution">
    <text evidence="6">The sequence shown here is derived from an EMBL/GenBank/DDBJ whole genome shotgun (WGS) entry which is preliminary data.</text>
</comment>
<dbReference type="GO" id="GO:0034553">
    <property type="term" value="P:mitochondrial respiratory chain complex II assembly"/>
    <property type="evidence" value="ECO:0007669"/>
    <property type="project" value="InterPro"/>
</dbReference>
<dbReference type="InterPro" id="IPR008011">
    <property type="entry name" value="Complex1_LYR_dom"/>
</dbReference>
<gene>
    <name evidence="6" type="ORF">BC936DRAFT_144507</name>
</gene>
<comment type="similarity">
    <text evidence="4">Belongs to the complex I LYR family. SDHAF1 subfamily.</text>
</comment>
<accession>A0A433DCD6</accession>
<evidence type="ECO:0000256" key="4">
    <source>
        <dbReference type="ARBA" id="ARBA00025715"/>
    </source>
</evidence>
<keyword evidence="3" id="KW-0143">Chaperone</keyword>
<evidence type="ECO:0000259" key="5">
    <source>
        <dbReference type="Pfam" id="PF05347"/>
    </source>
</evidence>
<dbReference type="InterPro" id="IPR045295">
    <property type="entry name" value="Complex1_LYR_SDHAF1_LYRM8"/>
</dbReference>
<evidence type="ECO:0000256" key="2">
    <source>
        <dbReference type="ARBA" id="ARBA00023128"/>
    </source>
</evidence>
<name>A0A433DCD6_9FUNG</name>
<reference evidence="6 7" key="1">
    <citation type="journal article" date="2018" name="New Phytol.">
        <title>Phylogenomics of Endogonaceae and evolution of mycorrhizas within Mucoromycota.</title>
        <authorList>
            <person name="Chang Y."/>
            <person name="Desiro A."/>
            <person name="Na H."/>
            <person name="Sandor L."/>
            <person name="Lipzen A."/>
            <person name="Clum A."/>
            <person name="Barry K."/>
            <person name="Grigoriev I.V."/>
            <person name="Martin F.M."/>
            <person name="Stajich J.E."/>
            <person name="Smith M.E."/>
            <person name="Bonito G."/>
            <person name="Spatafora J.W."/>
        </authorList>
    </citation>
    <scope>NUCLEOTIDE SEQUENCE [LARGE SCALE GENOMIC DNA]</scope>
    <source>
        <strain evidence="6 7">GMNB39</strain>
    </source>
</reference>
<sequence length="82" mass="10104">MPSFPTRRSGLQQEVVNFYRECFRAARVKPAQNRPHFYSFIRSQFREHDLKKHDFATIEYLLRRGKRQLETYRERSIDDIHM</sequence>
<dbReference type="EMBL" id="RBNI01003308">
    <property type="protein sequence ID" value="RUP48477.1"/>
    <property type="molecule type" value="Genomic_DNA"/>
</dbReference>
<comment type="subcellular location">
    <subcellularLocation>
        <location evidence="1">Mitochondrion matrix</location>
    </subcellularLocation>
</comment>
<evidence type="ECO:0000256" key="3">
    <source>
        <dbReference type="ARBA" id="ARBA00023186"/>
    </source>
</evidence>
<evidence type="ECO:0000313" key="7">
    <source>
        <dbReference type="Proteomes" id="UP000268093"/>
    </source>
</evidence>
<dbReference type="CDD" id="cd20268">
    <property type="entry name" value="Complex1_LYR_SDHAF1_LYRM8"/>
    <property type="match status" value="1"/>
</dbReference>
<proteinExistence type="inferred from homology"/>
<dbReference type="AlphaFoldDB" id="A0A433DCD6"/>
<dbReference type="OrthoDB" id="273010at2759"/>
<dbReference type="GO" id="GO:0005759">
    <property type="term" value="C:mitochondrial matrix"/>
    <property type="evidence" value="ECO:0007669"/>
    <property type="project" value="UniProtKB-SubCell"/>
</dbReference>
<dbReference type="Proteomes" id="UP000268093">
    <property type="component" value="Unassembled WGS sequence"/>
</dbReference>
<evidence type="ECO:0000313" key="6">
    <source>
        <dbReference type="EMBL" id="RUP48477.1"/>
    </source>
</evidence>